<sequence length="191" mass="22089">MKIKLIIFALIFNSVFAFSQKVVEQSIDKPSEGKSLVYFLRYSSTGALLNFRLYDGDKFLYKFPYGEYLVYECDPGKHVFWVTSENRDYVDADLEPNSTYVINIQGQMGAFIASVALNPMNPNEKRDKKWLYKEVKNAKKVIYNPEMAGNEDKTENVRKAMLKYEDLKKNNSSKIKALTADMKFENANKPE</sequence>
<dbReference type="EMBL" id="CP023401">
    <property type="protein sequence ID" value="ATC37108.1"/>
    <property type="molecule type" value="Genomic_DNA"/>
</dbReference>
<evidence type="ECO:0000313" key="3">
    <source>
        <dbReference type="Proteomes" id="UP000190057"/>
    </source>
</evidence>
<feature type="signal peptide" evidence="1">
    <location>
        <begin position="1"/>
        <end position="17"/>
    </location>
</feature>
<name>A0ABN5BSZ1_9FLAO</name>
<proteinExistence type="predicted"/>
<organism evidence="2 3">
    <name type="scientific">Elizabethkingia anophelis R26</name>
    <dbReference type="NCBI Taxonomy" id="1246994"/>
    <lineage>
        <taxon>Bacteria</taxon>
        <taxon>Pseudomonadati</taxon>
        <taxon>Bacteroidota</taxon>
        <taxon>Flavobacteriia</taxon>
        <taxon>Flavobacteriales</taxon>
        <taxon>Weeksellaceae</taxon>
        <taxon>Elizabethkingia</taxon>
    </lineage>
</organism>
<evidence type="ECO:0008006" key="4">
    <source>
        <dbReference type="Google" id="ProtNLM"/>
    </source>
</evidence>
<protein>
    <recommendedName>
        <fullName evidence="4">DUF2846 domain-containing protein</fullName>
    </recommendedName>
</protein>
<keyword evidence="3" id="KW-1185">Reference proteome</keyword>
<feature type="chain" id="PRO_5046178231" description="DUF2846 domain-containing protein" evidence="1">
    <location>
        <begin position="18"/>
        <end position="191"/>
    </location>
</feature>
<accession>A0ABN5BSZ1</accession>
<gene>
    <name evidence="2" type="ORF">BAZ09_013110</name>
</gene>
<evidence type="ECO:0000313" key="2">
    <source>
        <dbReference type="EMBL" id="ATC37108.1"/>
    </source>
</evidence>
<dbReference type="Proteomes" id="UP000190057">
    <property type="component" value="Chromosome"/>
</dbReference>
<evidence type="ECO:0000256" key="1">
    <source>
        <dbReference type="SAM" id="SignalP"/>
    </source>
</evidence>
<dbReference type="RefSeq" id="WP_009085573.1">
    <property type="nucleotide sequence ID" value="NZ_ANIW01000061.1"/>
</dbReference>
<dbReference type="GeneID" id="56685422"/>
<keyword evidence="1" id="KW-0732">Signal</keyword>
<reference evidence="2 3" key="1">
    <citation type="submission" date="2017-09" db="EMBL/GenBank/DDBJ databases">
        <title>Complete circularized genomes of four mosquito-derived Elizabethkingia anophelis isolates.</title>
        <authorList>
            <person name="Nicholson A.C."/>
            <person name="Xu J."/>
        </authorList>
    </citation>
    <scope>NUCLEOTIDE SEQUENCE [LARGE SCALE GENOMIC DNA]</scope>
    <source>
        <strain evidence="2 3">R26</strain>
    </source>
</reference>